<accession>A0ABR3TYE9</accession>
<dbReference type="Proteomes" id="UP001521184">
    <property type="component" value="Unassembled WGS sequence"/>
</dbReference>
<evidence type="ECO:0000256" key="2">
    <source>
        <dbReference type="SAM" id="MobiDB-lite"/>
    </source>
</evidence>
<organism evidence="3 4">
    <name type="scientific">Diplodia intermedia</name>
    <dbReference type="NCBI Taxonomy" id="856260"/>
    <lineage>
        <taxon>Eukaryota</taxon>
        <taxon>Fungi</taxon>
        <taxon>Dikarya</taxon>
        <taxon>Ascomycota</taxon>
        <taxon>Pezizomycotina</taxon>
        <taxon>Dothideomycetes</taxon>
        <taxon>Dothideomycetes incertae sedis</taxon>
        <taxon>Botryosphaeriales</taxon>
        <taxon>Botryosphaeriaceae</taxon>
        <taxon>Diplodia</taxon>
    </lineage>
</organism>
<dbReference type="PANTHER" id="PTHR40375:SF2">
    <property type="entry name" value="SPORULATION-SPECIFIC PROTEIN 22"/>
    <property type="match status" value="1"/>
</dbReference>
<keyword evidence="4" id="KW-1185">Reference proteome</keyword>
<dbReference type="Pfam" id="PF08631">
    <property type="entry name" value="SPO22"/>
    <property type="match status" value="1"/>
</dbReference>
<reference evidence="3 4" key="1">
    <citation type="journal article" date="2023" name="Plant Dis.">
        <title>First Report of Diplodia intermedia Causing Canker and Dieback Diseases on Apple Trees in Canada.</title>
        <authorList>
            <person name="Ellouze W."/>
            <person name="Ilyukhin E."/>
            <person name="Sulman M."/>
            <person name="Ali S."/>
        </authorList>
    </citation>
    <scope>NUCLEOTIDE SEQUENCE [LARGE SCALE GENOMIC DNA]</scope>
    <source>
        <strain evidence="3 4">M45-28</strain>
    </source>
</reference>
<dbReference type="PANTHER" id="PTHR40375">
    <property type="entry name" value="SPORULATION-SPECIFIC PROTEIN 22"/>
    <property type="match status" value="1"/>
</dbReference>
<dbReference type="InterPro" id="IPR039057">
    <property type="entry name" value="Spo22/ZIP4"/>
</dbReference>
<dbReference type="InterPro" id="IPR013940">
    <property type="entry name" value="Spo22/ZIP4/TEX11"/>
</dbReference>
<proteinExistence type="predicted"/>
<evidence type="ECO:0000313" key="3">
    <source>
        <dbReference type="EMBL" id="KAL1647429.1"/>
    </source>
</evidence>
<feature type="region of interest" description="Disordered" evidence="2">
    <location>
        <begin position="673"/>
        <end position="712"/>
    </location>
</feature>
<name>A0ABR3TYE9_9PEZI</name>
<evidence type="ECO:0000256" key="1">
    <source>
        <dbReference type="ARBA" id="ARBA00023254"/>
    </source>
</evidence>
<dbReference type="EMBL" id="JAKEKT020000012">
    <property type="protein sequence ID" value="KAL1647429.1"/>
    <property type="molecule type" value="Genomic_DNA"/>
</dbReference>
<gene>
    <name evidence="3" type="primary">SPO22</name>
    <name evidence="3" type="ORF">SLS58_002758</name>
</gene>
<evidence type="ECO:0000313" key="4">
    <source>
        <dbReference type="Proteomes" id="UP001521184"/>
    </source>
</evidence>
<comment type="caution">
    <text evidence="3">The sequence shown here is derived from an EMBL/GenBank/DDBJ whole genome shotgun (WGS) entry which is preliminary data.</text>
</comment>
<protein>
    <submittedName>
        <fullName evidence="3">Sporulation-specific protein 22</fullName>
    </submittedName>
</protein>
<keyword evidence="1" id="KW-0469">Meiosis</keyword>
<sequence length="788" mass="88317">MKSQARNRQEQEKKVENLVGTFIAQYFAWKQSRLDLAEHMFSKSDLEPYRLAADTADMLTDTLFEIGRDMFSKRQYEDAVRWLDRAYDLIGERNIEELDHDAVELRLAILNFLVRACLKMNTTKSREKARGIVDLLDFDYGDKMVVHLLKLDVISSDPELEVEQYYSVVVRMIRSIVLTDANFRTVMHHAHIIKGKSPELACKALDKLLHEKLFSHENHQWIEKVAVTQIWILADSGDAQPPESLVGLLEAVLQNSRPFDAPATHAAQTILWKKIETLYSQAKYLESESWCNVALHTLFAKAGDSNKAKISRKIILCALSRQEHNNARKVFFQMPENERNNPMTRYLMYKSAIRDQQPDLAAECLDAIEAQELRDQQSAIVALQKALEKYDYGAPTGVHLPALLRSTIRLLVNQMSASSDFEEDALKEVCKVFEGAAVQATKDRTPRPDKEQSEPIFTEKELEWFSRNSYNLALKHCGSAHPEHLLCLLDKCIQFVGLLQTALSKTNSATKADLAAKRAQLLRYELESALKRSDWDGLDALWDECFDNPLDAAGSGAKESRSSWYTRHLETLADLALVIQSELSKADTSSASTTTTTTRTHRARVLGVLQRIVNQSCSGSIGTGNGRPGAVVHLARWIRCLFQLSIDSSNALEDPDAIPLQCIGQATSLISASSSSSSTTGARREMNRGASGDGYEDYDEARGGGGGSGSHQRYPRIEAEWLASTAFNRGIDFYSAGDDARYKVWADKAIGLARVAEEQRAGGGRQRREPGGLYGTLMERSKGLLRWD</sequence>